<dbReference type="Pfam" id="PF05691">
    <property type="entry name" value="Raffinose_syn"/>
    <property type="match status" value="1"/>
</dbReference>
<dbReference type="AlphaFoldDB" id="A0A9Q0FPY8"/>
<organism evidence="2 3">
    <name type="scientific">Turnera subulata</name>
    <dbReference type="NCBI Taxonomy" id="218843"/>
    <lineage>
        <taxon>Eukaryota</taxon>
        <taxon>Viridiplantae</taxon>
        <taxon>Streptophyta</taxon>
        <taxon>Embryophyta</taxon>
        <taxon>Tracheophyta</taxon>
        <taxon>Spermatophyta</taxon>
        <taxon>Magnoliopsida</taxon>
        <taxon>eudicotyledons</taxon>
        <taxon>Gunneridae</taxon>
        <taxon>Pentapetalae</taxon>
        <taxon>rosids</taxon>
        <taxon>fabids</taxon>
        <taxon>Malpighiales</taxon>
        <taxon>Passifloraceae</taxon>
        <taxon>Turnera</taxon>
    </lineage>
</organism>
<evidence type="ECO:0000313" key="3">
    <source>
        <dbReference type="Proteomes" id="UP001141552"/>
    </source>
</evidence>
<dbReference type="InterPro" id="IPR008811">
    <property type="entry name" value="Glycosyl_hydrolases_36"/>
</dbReference>
<evidence type="ECO:0000256" key="1">
    <source>
        <dbReference type="ARBA" id="ARBA00023277"/>
    </source>
</evidence>
<dbReference type="PANTHER" id="PTHR31268:SF29">
    <property type="entry name" value="GALACTINOL--SUCROSE GALACTOSYLTRANSFERASE 1-RELATED"/>
    <property type="match status" value="1"/>
</dbReference>
<comment type="caution">
    <text evidence="2">The sequence shown here is derived from an EMBL/GenBank/DDBJ whole genome shotgun (WGS) entry which is preliminary data.</text>
</comment>
<protein>
    <submittedName>
        <fullName evidence="2">Uncharacterized protein</fullName>
    </submittedName>
</protein>
<evidence type="ECO:0000313" key="2">
    <source>
        <dbReference type="EMBL" id="KAJ4835594.1"/>
    </source>
</evidence>
<dbReference type="OrthoDB" id="785793at2759"/>
<proteinExistence type="predicted"/>
<reference evidence="2" key="2">
    <citation type="journal article" date="2023" name="Plants (Basel)">
        <title>Annotation of the Turnera subulata (Passifloraceae) Draft Genome Reveals the S-Locus Evolved after the Divergence of Turneroideae from Passifloroideae in a Stepwise Manner.</title>
        <authorList>
            <person name="Henning P.M."/>
            <person name="Roalson E.H."/>
            <person name="Mir W."/>
            <person name="McCubbin A.G."/>
            <person name="Shore J.S."/>
        </authorList>
    </citation>
    <scope>NUCLEOTIDE SEQUENCE</scope>
    <source>
        <strain evidence="2">F60SS</strain>
    </source>
</reference>
<reference evidence="2" key="1">
    <citation type="submission" date="2022-02" db="EMBL/GenBank/DDBJ databases">
        <authorList>
            <person name="Henning P.M."/>
            <person name="McCubbin A.G."/>
            <person name="Shore J.S."/>
        </authorList>
    </citation>
    <scope>NUCLEOTIDE SEQUENCE</scope>
    <source>
        <strain evidence="2">F60SS</strain>
        <tissue evidence="2">Leaves</tissue>
    </source>
</reference>
<dbReference type="EMBL" id="JAKUCV010004362">
    <property type="protein sequence ID" value="KAJ4835594.1"/>
    <property type="molecule type" value="Genomic_DNA"/>
</dbReference>
<gene>
    <name evidence="2" type="ORF">Tsubulata_008883</name>
</gene>
<keyword evidence="1" id="KW-0119">Carbohydrate metabolism</keyword>
<dbReference type="PANTHER" id="PTHR31268">
    <property type="match status" value="1"/>
</dbReference>
<sequence>MFNSGGAIKEVKYGCEGSITVAMKVRGCGLFGAYSSSNPKRIEVDSREVEFGYDEASGLVTLDLSVPLEELYHWNITVEL</sequence>
<accession>A0A9Q0FPY8</accession>
<keyword evidence="3" id="KW-1185">Reference proteome</keyword>
<name>A0A9Q0FPY8_9ROSI</name>
<dbReference type="Proteomes" id="UP001141552">
    <property type="component" value="Unassembled WGS sequence"/>
</dbReference>